<dbReference type="RefSeq" id="WP_158870316.1">
    <property type="nucleotide sequence ID" value="NZ_CP046401.1"/>
</dbReference>
<dbReference type="Pfam" id="PF13817">
    <property type="entry name" value="DDE_Tnp_IS66_C"/>
    <property type="match status" value="1"/>
</dbReference>
<dbReference type="AlphaFoldDB" id="A0A6I6K036"/>
<dbReference type="InterPro" id="IPR039552">
    <property type="entry name" value="IS66_C"/>
</dbReference>
<sequence length="124" mass="14451">MAEKFNHTLPKSPMGEALQYTIPRWDNLLAYLYDGHLEIDNNLVENAIRPNALGRKNYLFAGSHEGAQRAAMFYSFFGTCKKNDVNPFEWLRDVLERISTHKANKLNELLPQNWKNLRKQTTLQ</sequence>
<reference evidence="3 4" key="1">
    <citation type="submission" date="2019-11" db="EMBL/GenBank/DDBJ databases">
        <authorList>
            <person name="Zheng R.K."/>
            <person name="Sun C.M."/>
        </authorList>
    </citation>
    <scope>NUCLEOTIDE SEQUENCE [LARGE SCALE GENOMIC DNA]</scope>
    <source>
        <strain evidence="3 4">WC007</strain>
    </source>
</reference>
<feature type="domain" description="Transposase IS66 C-terminal" evidence="2">
    <location>
        <begin position="75"/>
        <end position="111"/>
    </location>
</feature>
<evidence type="ECO:0000259" key="1">
    <source>
        <dbReference type="Pfam" id="PF03050"/>
    </source>
</evidence>
<evidence type="ECO:0000313" key="3">
    <source>
        <dbReference type="EMBL" id="QGY46939.1"/>
    </source>
</evidence>
<gene>
    <name evidence="3" type="ORF">GM418_25745</name>
</gene>
<proteinExistence type="predicted"/>
<dbReference type="EMBL" id="CP046401">
    <property type="protein sequence ID" value="QGY46939.1"/>
    <property type="molecule type" value="Genomic_DNA"/>
</dbReference>
<dbReference type="InterPro" id="IPR052344">
    <property type="entry name" value="Transposase-related"/>
</dbReference>
<dbReference type="InterPro" id="IPR004291">
    <property type="entry name" value="Transposase_IS66_central"/>
</dbReference>
<protein>
    <submittedName>
        <fullName evidence="3">Transposase</fullName>
    </submittedName>
</protein>
<accession>A0A6I6K036</accession>
<name>A0A6I6K036_9BACT</name>
<organism evidence="3 4">
    <name type="scientific">Maribellus comscasis</name>
    <dbReference type="NCBI Taxonomy" id="2681766"/>
    <lineage>
        <taxon>Bacteria</taxon>
        <taxon>Pseudomonadati</taxon>
        <taxon>Bacteroidota</taxon>
        <taxon>Bacteroidia</taxon>
        <taxon>Marinilabiliales</taxon>
        <taxon>Prolixibacteraceae</taxon>
        <taxon>Maribellus</taxon>
    </lineage>
</organism>
<dbReference type="KEGG" id="mcos:GM418_25745"/>
<keyword evidence="4" id="KW-1185">Reference proteome</keyword>
<feature type="domain" description="Transposase IS66 central" evidence="1">
    <location>
        <begin position="3"/>
        <end position="68"/>
    </location>
</feature>
<dbReference type="Proteomes" id="UP000428260">
    <property type="component" value="Chromosome"/>
</dbReference>
<dbReference type="PANTHER" id="PTHR33678">
    <property type="entry name" value="BLL1576 PROTEIN"/>
    <property type="match status" value="1"/>
</dbReference>
<dbReference type="PANTHER" id="PTHR33678:SF1">
    <property type="entry name" value="BLL1576 PROTEIN"/>
    <property type="match status" value="1"/>
</dbReference>
<dbReference type="Pfam" id="PF03050">
    <property type="entry name" value="DDE_Tnp_IS66"/>
    <property type="match status" value="1"/>
</dbReference>
<evidence type="ECO:0000313" key="4">
    <source>
        <dbReference type="Proteomes" id="UP000428260"/>
    </source>
</evidence>
<evidence type="ECO:0000259" key="2">
    <source>
        <dbReference type="Pfam" id="PF13817"/>
    </source>
</evidence>